<evidence type="ECO:0000313" key="1">
    <source>
        <dbReference type="EMBL" id="GJE99138.1"/>
    </source>
</evidence>
<dbReference type="Proteomes" id="UP000703269">
    <property type="component" value="Unassembled WGS sequence"/>
</dbReference>
<dbReference type="AlphaFoldDB" id="A0A9P3GNR0"/>
<gene>
    <name evidence="1" type="ORF">PsYK624_153850</name>
</gene>
<protein>
    <submittedName>
        <fullName evidence="1">Uncharacterized protein</fullName>
    </submittedName>
</protein>
<reference evidence="1 2" key="1">
    <citation type="submission" date="2021-08" db="EMBL/GenBank/DDBJ databases">
        <title>Draft Genome Sequence of Phanerochaete sordida strain YK-624.</title>
        <authorList>
            <person name="Mori T."/>
            <person name="Dohra H."/>
            <person name="Suzuki T."/>
            <person name="Kawagishi H."/>
            <person name="Hirai H."/>
        </authorList>
    </citation>
    <scope>NUCLEOTIDE SEQUENCE [LARGE SCALE GENOMIC DNA]</scope>
    <source>
        <strain evidence="1 2">YK-624</strain>
    </source>
</reference>
<name>A0A9P3GNR0_9APHY</name>
<sequence length="273" mass="31370">MPPHRPPRHKGDRATPLTWVHEAYFAMSEWFNATTPLAIPGFQLINQPLDRRWLELNFLHPAERARIPKKNPADHDFVRWFEQEYAPLTTAAIQNLLSLTCNTHVTRLNEHVDRLAGAAAKDPDQPSTVSWAFARAAVTVFAAASWQRMMKDQTYRGHLNLIKQAEHRLIVPSSRHHLLSKFGDSPHKYAHLTRFISGHWLSGEFRAKFNRNGSQKCLCNGAAETRAHTLYECPYWVHPKSLPLPPARRIELEEAGKQLQLQAEEQHLQKPIL</sequence>
<accession>A0A9P3GNR0</accession>
<dbReference type="EMBL" id="BPQB01000102">
    <property type="protein sequence ID" value="GJE99138.1"/>
    <property type="molecule type" value="Genomic_DNA"/>
</dbReference>
<evidence type="ECO:0000313" key="2">
    <source>
        <dbReference type="Proteomes" id="UP000703269"/>
    </source>
</evidence>
<comment type="caution">
    <text evidence="1">The sequence shown here is derived from an EMBL/GenBank/DDBJ whole genome shotgun (WGS) entry which is preliminary data.</text>
</comment>
<organism evidence="1 2">
    <name type="scientific">Phanerochaete sordida</name>
    <dbReference type="NCBI Taxonomy" id="48140"/>
    <lineage>
        <taxon>Eukaryota</taxon>
        <taxon>Fungi</taxon>
        <taxon>Dikarya</taxon>
        <taxon>Basidiomycota</taxon>
        <taxon>Agaricomycotina</taxon>
        <taxon>Agaricomycetes</taxon>
        <taxon>Polyporales</taxon>
        <taxon>Phanerochaetaceae</taxon>
        <taxon>Phanerochaete</taxon>
    </lineage>
</organism>
<keyword evidence="2" id="KW-1185">Reference proteome</keyword>
<proteinExistence type="predicted"/>